<dbReference type="PATRIC" id="fig|1121307.3.peg.618"/>
<evidence type="ECO:0000256" key="4">
    <source>
        <dbReference type="RuleBase" id="RU003719"/>
    </source>
</evidence>
<sequence length="318" mass="37298">MKKVLFTYKFEDGKMEEKISLLENLGYEVYFENEATFQYKSYMREIEALMCYSPFESLDIDDFPSLKWIQLTSMGFEQIPVDKVLERRIIVTNNRGGYSIPMGEWVVLNILELIKNRKKAYENQSNKRWFMDFSVGEIYSKKISFIGTGDIAKESVKRLSGFGTQILGVNTNGRSIEGFDKCFSIDKLDYVLSISDVVVICLPHTKKTEHIFNKERLEKMKKDAYLINVSRGAVVSEEDLVEHLDEGNFKGVALDVFEEEPLSKKSRLWDYHRVVITSHNSWISEMIPERRWNLFYENLKRYINKEELLNVVEIKKGY</sequence>
<dbReference type="Pfam" id="PF02826">
    <property type="entry name" value="2-Hacid_dh_C"/>
    <property type="match status" value="1"/>
</dbReference>
<keyword evidence="3" id="KW-0520">NAD</keyword>
<accession>A0A0J8D4D3</accession>
<dbReference type="SUPFAM" id="SSF52283">
    <property type="entry name" value="Formate/glycerate dehydrogenase catalytic domain-like"/>
    <property type="match status" value="1"/>
</dbReference>
<dbReference type="Pfam" id="PF00389">
    <property type="entry name" value="2-Hacid_dh"/>
    <property type="match status" value="1"/>
</dbReference>
<evidence type="ECO:0000313" key="7">
    <source>
        <dbReference type="EMBL" id="KMT21020.1"/>
    </source>
</evidence>
<dbReference type="GO" id="GO:0016616">
    <property type="term" value="F:oxidoreductase activity, acting on the CH-OH group of donors, NAD or NADP as acceptor"/>
    <property type="evidence" value="ECO:0007669"/>
    <property type="project" value="InterPro"/>
</dbReference>
<dbReference type="EC" id="1.1.1.-" evidence="7"/>
<dbReference type="CDD" id="cd12155">
    <property type="entry name" value="PGDH_1"/>
    <property type="match status" value="1"/>
</dbReference>
<dbReference type="EMBL" id="LFVU01000028">
    <property type="protein sequence ID" value="KMT21020.1"/>
    <property type="molecule type" value="Genomic_DNA"/>
</dbReference>
<evidence type="ECO:0000256" key="3">
    <source>
        <dbReference type="ARBA" id="ARBA00023027"/>
    </source>
</evidence>
<dbReference type="Gene3D" id="3.40.50.720">
    <property type="entry name" value="NAD(P)-binding Rossmann-like Domain"/>
    <property type="match status" value="2"/>
</dbReference>
<dbReference type="SUPFAM" id="SSF51735">
    <property type="entry name" value="NAD(P)-binding Rossmann-fold domains"/>
    <property type="match status" value="1"/>
</dbReference>
<evidence type="ECO:0000313" key="8">
    <source>
        <dbReference type="Proteomes" id="UP000036756"/>
    </source>
</evidence>
<dbReference type="InterPro" id="IPR006140">
    <property type="entry name" value="D-isomer_DH_NAD-bd"/>
</dbReference>
<dbReference type="Proteomes" id="UP000036756">
    <property type="component" value="Unassembled WGS sequence"/>
</dbReference>
<dbReference type="AlphaFoldDB" id="A0A0J8D4D3"/>
<evidence type="ECO:0000259" key="5">
    <source>
        <dbReference type="Pfam" id="PF00389"/>
    </source>
</evidence>
<dbReference type="GO" id="GO:0051287">
    <property type="term" value="F:NAD binding"/>
    <property type="evidence" value="ECO:0007669"/>
    <property type="project" value="InterPro"/>
</dbReference>
<dbReference type="PANTHER" id="PTHR43333">
    <property type="entry name" value="2-HACID_DH_C DOMAIN-CONTAINING PROTEIN"/>
    <property type="match status" value="1"/>
</dbReference>
<dbReference type="PANTHER" id="PTHR43333:SF1">
    <property type="entry name" value="D-ISOMER SPECIFIC 2-HYDROXYACID DEHYDROGENASE NAD-BINDING DOMAIN-CONTAINING PROTEIN"/>
    <property type="match status" value="1"/>
</dbReference>
<protein>
    <submittedName>
        <fullName evidence="7">D-2-hydroxyacid dehydrogenase Ddh</fullName>
        <ecNumber evidence="7">1.1.1.-</ecNumber>
    </submittedName>
</protein>
<name>A0A0J8D4D3_CLOCY</name>
<feature type="domain" description="D-isomer specific 2-hydroxyacid dehydrogenase catalytic" evidence="5">
    <location>
        <begin position="16"/>
        <end position="312"/>
    </location>
</feature>
<evidence type="ECO:0000259" key="6">
    <source>
        <dbReference type="Pfam" id="PF02826"/>
    </source>
</evidence>
<keyword evidence="2 4" id="KW-0560">Oxidoreductase</keyword>
<feature type="domain" description="D-isomer specific 2-hydroxyacid dehydrogenase NAD-binding" evidence="6">
    <location>
        <begin position="110"/>
        <end position="280"/>
    </location>
</feature>
<evidence type="ECO:0000256" key="2">
    <source>
        <dbReference type="ARBA" id="ARBA00023002"/>
    </source>
</evidence>
<dbReference type="OrthoDB" id="9805416at2"/>
<dbReference type="STRING" id="1121307.CLCY_1c02540"/>
<comment type="caution">
    <text evidence="7">The sequence shown here is derived from an EMBL/GenBank/DDBJ whole genome shotgun (WGS) entry which is preliminary data.</text>
</comment>
<dbReference type="RefSeq" id="WP_048571411.1">
    <property type="nucleotide sequence ID" value="NZ_LFVU01000028.1"/>
</dbReference>
<reference evidence="7 8" key="1">
    <citation type="submission" date="2015-06" db="EMBL/GenBank/DDBJ databases">
        <title>Draft genome sequence of the purine-degrading Clostridium cylindrosporum HC-1 (DSM 605).</title>
        <authorList>
            <person name="Poehlein A."/>
            <person name="Schiel-Bengelsdorf B."/>
            <person name="Bengelsdorf F."/>
            <person name="Daniel R."/>
            <person name="Duerre P."/>
        </authorList>
    </citation>
    <scope>NUCLEOTIDE SEQUENCE [LARGE SCALE GENOMIC DNA]</scope>
    <source>
        <strain evidence="7 8">DSM 605</strain>
    </source>
</reference>
<gene>
    <name evidence="7" type="primary">ddh</name>
    <name evidence="7" type="ORF">CLCY_1c02540</name>
</gene>
<proteinExistence type="inferred from homology"/>
<comment type="similarity">
    <text evidence="1 4">Belongs to the D-isomer specific 2-hydroxyacid dehydrogenase family.</text>
</comment>
<evidence type="ECO:0000256" key="1">
    <source>
        <dbReference type="ARBA" id="ARBA00005854"/>
    </source>
</evidence>
<dbReference type="InterPro" id="IPR006139">
    <property type="entry name" value="D-isomer_2_OHA_DH_cat_dom"/>
</dbReference>
<organism evidence="7 8">
    <name type="scientific">Clostridium cylindrosporum DSM 605</name>
    <dbReference type="NCBI Taxonomy" id="1121307"/>
    <lineage>
        <taxon>Bacteria</taxon>
        <taxon>Bacillati</taxon>
        <taxon>Bacillota</taxon>
        <taxon>Clostridia</taxon>
        <taxon>Eubacteriales</taxon>
        <taxon>Clostridiaceae</taxon>
        <taxon>Clostridium</taxon>
    </lineage>
</organism>
<keyword evidence="8" id="KW-1185">Reference proteome</keyword>
<dbReference type="InterPro" id="IPR036291">
    <property type="entry name" value="NAD(P)-bd_dom_sf"/>
</dbReference>